<dbReference type="GeneID" id="84230061"/>
<keyword evidence="5 6" id="KW-0472">Membrane</keyword>
<dbReference type="Proteomes" id="UP001183006">
    <property type="component" value="Chromosome"/>
</dbReference>
<dbReference type="KEGG" id="mmav:RE476_07930"/>
<accession>A0AA51YIQ6</accession>
<keyword evidence="8" id="KW-1185">Reference proteome</keyword>
<proteinExistence type="predicted"/>
<keyword evidence="4 6" id="KW-1133">Transmembrane helix</keyword>
<feature type="transmembrane region" description="Helical" evidence="6">
    <location>
        <begin position="72"/>
        <end position="92"/>
    </location>
</feature>
<feature type="transmembrane region" description="Helical" evidence="6">
    <location>
        <begin position="112"/>
        <end position="134"/>
    </location>
</feature>
<dbReference type="Pfam" id="PF01810">
    <property type="entry name" value="LysE"/>
    <property type="match status" value="1"/>
</dbReference>
<dbReference type="GO" id="GO:0015171">
    <property type="term" value="F:amino acid transmembrane transporter activity"/>
    <property type="evidence" value="ECO:0007669"/>
    <property type="project" value="TreeGrafter"/>
</dbReference>
<evidence type="ECO:0000256" key="4">
    <source>
        <dbReference type="ARBA" id="ARBA00022989"/>
    </source>
</evidence>
<comment type="subcellular location">
    <subcellularLocation>
        <location evidence="1">Cell membrane</location>
        <topology evidence="1">Multi-pass membrane protein</topology>
    </subcellularLocation>
</comment>
<dbReference type="AlphaFoldDB" id="A0AA51YIQ6"/>
<evidence type="ECO:0000313" key="8">
    <source>
        <dbReference type="Proteomes" id="UP001183006"/>
    </source>
</evidence>
<sequence>MIESTQLLYFIAASVALTLLPGPDIIFVLTMSISQGKKAGMSTASGLCTGLLFHTTAAALGVSAILYSSALAFAALKYAGAIYLLYLAYKALREEGSFASMESVREKDISLLYRRGIFMNLLNPKVSLFFLAFLPQFVSAEAGNVPMQMTFLGAVFLIQALVVFFLVSIFAGFIGMKIMERPNMGKHINRAKAGIYSFIAVELALSHQ</sequence>
<organism evidence="7 8">
    <name type="scientific">Methanolobus mangrovi</name>
    <dbReference type="NCBI Taxonomy" id="3072977"/>
    <lineage>
        <taxon>Archaea</taxon>
        <taxon>Methanobacteriati</taxon>
        <taxon>Methanobacteriota</taxon>
        <taxon>Stenosarchaea group</taxon>
        <taxon>Methanomicrobia</taxon>
        <taxon>Methanosarcinales</taxon>
        <taxon>Methanosarcinaceae</taxon>
        <taxon>Methanolobus</taxon>
    </lineage>
</organism>
<evidence type="ECO:0000256" key="5">
    <source>
        <dbReference type="ARBA" id="ARBA00023136"/>
    </source>
</evidence>
<dbReference type="InterPro" id="IPR001123">
    <property type="entry name" value="LeuE-type"/>
</dbReference>
<keyword evidence="3 6" id="KW-0812">Transmembrane</keyword>
<evidence type="ECO:0000256" key="1">
    <source>
        <dbReference type="ARBA" id="ARBA00004651"/>
    </source>
</evidence>
<feature type="transmembrane region" description="Helical" evidence="6">
    <location>
        <begin position="6"/>
        <end position="31"/>
    </location>
</feature>
<keyword evidence="2" id="KW-1003">Cell membrane</keyword>
<feature type="transmembrane region" description="Helical" evidence="6">
    <location>
        <begin position="154"/>
        <end position="176"/>
    </location>
</feature>
<reference evidence="7" key="1">
    <citation type="submission" date="2023-08" db="EMBL/GenBank/DDBJ databases">
        <title>Methanolobus mangrovi sp. nov. and Methanolobus sediminis sp. nov, two novel methylotrophic methanogens isolated from mangrove sediments in China.</title>
        <authorList>
            <person name="Zhou J."/>
        </authorList>
    </citation>
    <scope>NUCLEOTIDE SEQUENCE</scope>
    <source>
        <strain evidence="7">FTZ2</strain>
    </source>
</reference>
<dbReference type="PANTHER" id="PTHR30086">
    <property type="entry name" value="ARGININE EXPORTER PROTEIN ARGO"/>
    <property type="match status" value="1"/>
</dbReference>
<evidence type="ECO:0000256" key="3">
    <source>
        <dbReference type="ARBA" id="ARBA00022692"/>
    </source>
</evidence>
<evidence type="ECO:0000256" key="6">
    <source>
        <dbReference type="SAM" id="Phobius"/>
    </source>
</evidence>
<evidence type="ECO:0000256" key="2">
    <source>
        <dbReference type="ARBA" id="ARBA00022475"/>
    </source>
</evidence>
<dbReference type="GO" id="GO:0005886">
    <property type="term" value="C:plasma membrane"/>
    <property type="evidence" value="ECO:0007669"/>
    <property type="project" value="UniProtKB-SubCell"/>
</dbReference>
<dbReference type="EMBL" id="CP133594">
    <property type="protein sequence ID" value="WMW21334.1"/>
    <property type="molecule type" value="Genomic_DNA"/>
</dbReference>
<dbReference type="PANTHER" id="PTHR30086:SF20">
    <property type="entry name" value="ARGININE EXPORTER PROTEIN ARGO-RELATED"/>
    <property type="match status" value="1"/>
</dbReference>
<dbReference type="PIRSF" id="PIRSF006324">
    <property type="entry name" value="LeuE"/>
    <property type="match status" value="1"/>
</dbReference>
<protein>
    <submittedName>
        <fullName evidence="7">LysE family translocator</fullName>
    </submittedName>
</protein>
<evidence type="ECO:0000313" key="7">
    <source>
        <dbReference type="EMBL" id="WMW21334.1"/>
    </source>
</evidence>
<gene>
    <name evidence="7" type="ORF">RE476_07930</name>
</gene>
<name>A0AA51YIQ6_9EURY</name>
<dbReference type="RefSeq" id="WP_309307119.1">
    <property type="nucleotide sequence ID" value="NZ_CP133594.1"/>
</dbReference>